<evidence type="ECO:0000313" key="2">
    <source>
        <dbReference type="Proteomes" id="UP000315724"/>
    </source>
</evidence>
<organism evidence="1 2">
    <name type="scientific">Thalassoglobus polymorphus</name>
    <dbReference type="NCBI Taxonomy" id="2527994"/>
    <lineage>
        <taxon>Bacteria</taxon>
        <taxon>Pseudomonadati</taxon>
        <taxon>Planctomycetota</taxon>
        <taxon>Planctomycetia</taxon>
        <taxon>Planctomycetales</taxon>
        <taxon>Planctomycetaceae</taxon>
        <taxon>Thalassoglobus</taxon>
    </lineage>
</organism>
<protein>
    <submittedName>
        <fullName evidence="1">Uncharacterized protein</fullName>
    </submittedName>
</protein>
<name>A0A517QQK4_9PLAN</name>
<evidence type="ECO:0000313" key="1">
    <source>
        <dbReference type="EMBL" id="QDT33883.1"/>
    </source>
</evidence>
<keyword evidence="2" id="KW-1185">Reference proteome</keyword>
<proteinExistence type="predicted"/>
<dbReference type="EMBL" id="CP036267">
    <property type="protein sequence ID" value="QDT33883.1"/>
    <property type="molecule type" value="Genomic_DNA"/>
</dbReference>
<accession>A0A517QQK4</accession>
<reference evidence="1 2" key="1">
    <citation type="submission" date="2019-02" db="EMBL/GenBank/DDBJ databases">
        <title>Deep-cultivation of Planctomycetes and their phenomic and genomic characterization uncovers novel biology.</title>
        <authorList>
            <person name="Wiegand S."/>
            <person name="Jogler M."/>
            <person name="Boedeker C."/>
            <person name="Pinto D."/>
            <person name="Vollmers J."/>
            <person name="Rivas-Marin E."/>
            <person name="Kohn T."/>
            <person name="Peeters S.H."/>
            <person name="Heuer A."/>
            <person name="Rast P."/>
            <person name="Oberbeckmann S."/>
            <person name="Bunk B."/>
            <person name="Jeske O."/>
            <person name="Meyerdierks A."/>
            <person name="Storesund J.E."/>
            <person name="Kallscheuer N."/>
            <person name="Luecker S."/>
            <person name="Lage O.M."/>
            <person name="Pohl T."/>
            <person name="Merkel B.J."/>
            <person name="Hornburger P."/>
            <person name="Mueller R.-W."/>
            <person name="Bruemmer F."/>
            <person name="Labrenz M."/>
            <person name="Spormann A.M."/>
            <person name="Op den Camp H."/>
            <person name="Overmann J."/>
            <person name="Amann R."/>
            <person name="Jetten M.S.M."/>
            <person name="Mascher T."/>
            <person name="Medema M.H."/>
            <person name="Devos D.P."/>
            <person name="Kaster A.-K."/>
            <person name="Ovreas L."/>
            <person name="Rohde M."/>
            <person name="Galperin M.Y."/>
            <person name="Jogler C."/>
        </authorList>
    </citation>
    <scope>NUCLEOTIDE SEQUENCE [LARGE SCALE GENOMIC DNA]</scope>
    <source>
        <strain evidence="1 2">Mal48</strain>
    </source>
</reference>
<dbReference type="KEGG" id="tpol:Mal48_31390"/>
<dbReference type="Proteomes" id="UP000315724">
    <property type="component" value="Chromosome"/>
</dbReference>
<gene>
    <name evidence="1" type="ORF">Mal48_31390</name>
</gene>
<sequence length="69" mass="7769">MAAGIFFLPLHRQLITMTSAKPIHGQDVKKIKLLEQVVKSETLTVDLRLCTLCAQLIPSWLFHLQSLIA</sequence>
<dbReference type="AlphaFoldDB" id="A0A517QQK4"/>